<feature type="chain" id="PRO_5036411280" evidence="1">
    <location>
        <begin position="22"/>
        <end position="73"/>
    </location>
</feature>
<dbReference type="OrthoDB" id="10063002at2759"/>
<evidence type="ECO:0000313" key="5">
    <source>
        <dbReference type="Proteomes" id="UP000663852"/>
    </source>
</evidence>
<name>A0A815AI40_ADIRI</name>
<accession>A0A815AI40</accession>
<dbReference type="Proteomes" id="UP000663852">
    <property type="component" value="Unassembled WGS sequence"/>
</dbReference>
<dbReference type="Proteomes" id="UP000663828">
    <property type="component" value="Unassembled WGS sequence"/>
</dbReference>
<keyword evidence="1" id="KW-0732">Signal</keyword>
<sequence length="73" mass="8016">MSLLLLVGAAGAAGVAGYAWAKHRQRHAIANGYVTYHDSGYGSPQYGHFHYGNTGGHRHGGNSRYTYHYTSRY</sequence>
<dbReference type="EMBL" id="CAJNOJ010000183">
    <property type="protein sequence ID" value="CAF1257064.1"/>
    <property type="molecule type" value="Genomic_DNA"/>
</dbReference>
<protein>
    <submittedName>
        <fullName evidence="3">Uncharacterized protein</fullName>
    </submittedName>
</protein>
<evidence type="ECO:0000313" key="2">
    <source>
        <dbReference type="EMBL" id="CAF1127304.1"/>
    </source>
</evidence>
<dbReference type="AlphaFoldDB" id="A0A815AI40"/>
<reference evidence="3" key="1">
    <citation type="submission" date="2021-02" db="EMBL/GenBank/DDBJ databases">
        <authorList>
            <person name="Nowell W R."/>
        </authorList>
    </citation>
    <scope>NUCLEOTIDE SEQUENCE</scope>
</reference>
<comment type="caution">
    <text evidence="3">The sequence shown here is derived from an EMBL/GenBank/DDBJ whole genome shotgun (WGS) entry which is preliminary data.</text>
</comment>
<organism evidence="3 5">
    <name type="scientific">Adineta ricciae</name>
    <name type="common">Rotifer</name>
    <dbReference type="NCBI Taxonomy" id="249248"/>
    <lineage>
        <taxon>Eukaryota</taxon>
        <taxon>Metazoa</taxon>
        <taxon>Spiralia</taxon>
        <taxon>Gnathifera</taxon>
        <taxon>Rotifera</taxon>
        <taxon>Eurotatoria</taxon>
        <taxon>Bdelloidea</taxon>
        <taxon>Adinetida</taxon>
        <taxon>Adinetidae</taxon>
        <taxon>Adineta</taxon>
    </lineage>
</organism>
<proteinExistence type="predicted"/>
<evidence type="ECO:0000313" key="3">
    <source>
        <dbReference type="EMBL" id="CAF1257064.1"/>
    </source>
</evidence>
<evidence type="ECO:0000313" key="4">
    <source>
        <dbReference type="Proteomes" id="UP000663828"/>
    </source>
</evidence>
<evidence type="ECO:0000256" key="1">
    <source>
        <dbReference type="SAM" id="SignalP"/>
    </source>
</evidence>
<dbReference type="EMBL" id="CAJNOR010001353">
    <property type="protein sequence ID" value="CAF1127304.1"/>
    <property type="molecule type" value="Genomic_DNA"/>
</dbReference>
<keyword evidence="4" id="KW-1185">Reference proteome</keyword>
<gene>
    <name evidence="3" type="ORF">EDS130_LOCUS28305</name>
    <name evidence="2" type="ORF">XAT740_LOCUS19711</name>
</gene>
<feature type="signal peptide" evidence="1">
    <location>
        <begin position="1"/>
        <end position="21"/>
    </location>
</feature>